<protein>
    <submittedName>
        <fullName evidence="2">Uncharacterized protein</fullName>
    </submittedName>
</protein>
<dbReference type="AlphaFoldDB" id="A0A0K0EXA5"/>
<evidence type="ECO:0000313" key="1">
    <source>
        <dbReference type="Proteomes" id="UP000035680"/>
    </source>
</evidence>
<evidence type="ECO:0000313" key="2">
    <source>
        <dbReference type="WBParaSite" id="SVE_0115900.1"/>
    </source>
</evidence>
<sequence>MLSAILNIGKDSSNTTKLTSQPEGSSRDELIYTVFKQFCTKGRILDAYKRLKNGLKTMQNSYLQSKDENIFTRYPKLQNMVHEVVLLEKQYWQLLDIPNFEVSESPNEYVLRIISIFDKKNTAPQKSIGISSLLGATIGNIDKTKDMALSQNLRNKSTEDLRKECERLYIDIFKISKKYLGLRKILKELAKSYQHSRFYPIIPRYQLLKSMIKQILRAPEFSEICHEVDEF</sequence>
<keyword evidence="1" id="KW-1185">Reference proteome</keyword>
<dbReference type="PANTHER" id="PTHR21010">
    <property type="entry name" value="AGAP001581-PA"/>
    <property type="match status" value="1"/>
</dbReference>
<accession>A0A0K0EXA5</accession>
<organism evidence="1 2">
    <name type="scientific">Strongyloides venezuelensis</name>
    <name type="common">Threadworm</name>
    <dbReference type="NCBI Taxonomy" id="75913"/>
    <lineage>
        <taxon>Eukaryota</taxon>
        <taxon>Metazoa</taxon>
        <taxon>Ecdysozoa</taxon>
        <taxon>Nematoda</taxon>
        <taxon>Chromadorea</taxon>
        <taxon>Rhabditida</taxon>
        <taxon>Tylenchina</taxon>
        <taxon>Panagrolaimomorpha</taxon>
        <taxon>Strongyloidoidea</taxon>
        <taxon>Strongyloididae</taxon>
        <taxon>Strongyloides</taxon>
    </lineage>
</organism>
<dbReference type="WBParaSite" id="SVE_0115900.1">
    <property type="protein sequence ID" value="SVE_0115900.1"/>
    <property type="gene ID" value="SVE_0115900"/>
</dbReference>
<proteinExistence type="predicted"/>
<dbReference type="Proteomes" id="UP000035680">
    <property type="component" value="Unassembled WGS sequence"/>
</dbReference>
<name>A0A0K0EXA5_STRVS</name>
<dbReference type="PANTHER" id="PTHR21010:SF3">
    <property type="entry name" value="DAXX"/>
    <property type="match status" value="1"/>
</dbReference>
<reference evidence="2" key="2">
    <citation type="submission" date="2015-08" db="UniProtKB">
        <authorList>
            <consortium name="WormBaseParasite"/>
        </authorList>
    </citation>
    <scope>IDENTIFICATION</scope>
</reference>
<reference evidence="1" key="1">
    <citation type="submission" date="2014-07" db="EMBL/GenBank/DDBJ databases">
        <authorList>
            <person name="Martin A.A"/>
            <person name="De Silva N."/>
        </authorList>
    </citation>
    <scope>NUCLEOTIDE SEQUENCE</scope>
</reference>